<proteinExistence type="predicted"/>
<accession>A0ABQ9Y307</accession>
<evidence type="ECO:0000313" key="2">
    <source>
        <dbReference type="Proteomes" id="UP001281761"/>
    </source>
</evidence>
<reference evidence="1 2" key="1">
    <citation type="journal article" date="2022" name="bioRxiv">
        <title>Genomics of Preaxostyla Flagellates Illuminates Evolutionary Transitions and the Path Towards Mitochondrial Loss.</title>
        <authorList>
            <person name="Novak L.V.F."/>
            <person name="Treitli S.C."/>
            <person name="Pyrih J."/>
            <person name="Halakuc P."/>
            <person name="Pipaliya S.V."/>
            <person name="Vacek V."/>
            <person name="Brzon O."/>
            <person name="Soukal P."/>
            <person name="Eme L."/>
            <person name="Dacks J.B."/>
            <person name="Karnkowska A."/>
            <person name="Elias M."/>
            <person name="Hampl V."/>
        </authorList>
    </citation>
    <scope>NUCLEOTIDE SEQUENCE [LARGE SCALE GENOMIC DNA]</scope>
    <source>
        <strain evidence="1">NAU3</strain>
        <tissue evidence="1">Gut</tissue>
    </source>
</reference>
<name>A0ABQ9Y307_9EUKA</name>
<dbReference type="Proteomes" id="UP001281761">
    <property type="component" value="Unassembled WGS sequence"/>
</dbReference>
<organism evidence="1 2">
    <name type="scientific">Blattamonas nauphoetae</name>
    <dbReference type="NCBI Taxonomy" id="2049346"/>
    <lineage>
        <taxon>Eukaryota</taxon>
        <taxon>Metamonada</taxon>
        <taxon>Preaxostyla</taxon>
        <taxon>Oxymonadida</taxon>
        <taxon>Blattamonas</taxon>
    </lineage>
</organism>
<keyword evidence="2" id="KW-1185">Reference proteome</keyword>
<gene>
    <name evidence="1" type="ORF">BLNAU_6831</name>
</gene>
<protein>
    <submittedName>
        <fullName evidence="1">Uncharacterized protein</fullName>
    </submittedName>
</protein>
<evidence type="ECO:0000313" key="1">
    <source>
        <dbReference type="EMBL" id="KAK2958127.1"/>
    </source>
</evidence>
<dbReference type="EMBL" id="JARBJD010000040">
    <property type="protein sequence ID" value="KAK2958127.1"/>
    <property type="molecule type" value="Genomic_DNA"/>
</dbReference>
<comment type="caution">
    <text evidence="1">The sequence shown here is derived from an EMBL/GenBank/DDBJ whole genome shotgun (WGS) entry which is preliminary data.</text>
</comment>
<sequence length="327" mass="37815">MNCHPFLNWDEKQLESIPERAVVFRSLAATVNLQPSLDVSLEAKAMKYLEYIHSQIHSDTERFLDSFGQTSAESLTNFIQSIGVLISSPSQVITTATMKMLKTLSLSCSTQLLLTLVQADLLPQIIASLNPHSLSFVESVDIHIYLIFTIHNPVWLATPDGLARLGIEEDAEQQAVHEMVLQQVVIPSEKYIWHLCVSRFSIVDGEQSREFLEFLVRLLQICPYYQPTMDFVYHMPVVLSIPSCLTFFEIDRSIYWFLYHIVDIQQEWNVTRGKIRQMWKTVHKMLRMEGIEDVLEAKLQNDNKRYYGDRIVAHLFSWNNMLGMNVN</sequence>